<evidence type="ECO:0000313" key="13">
    <source>
        <dbReference type="RefSeq" id="XP_029119554.1"/>
    </source>
</evidence>
<dbReference type="InterPro" id="IPR001611">
    <property type="entry name" value="Leu-rich_rpt"/>
</dbReference>
<dbReference type="Gene3D" id="1.10.10.10">
    <property type="entry name" value="Winged helix-like DNA-binding domain superfamily/Winged helix DNA-binding domain"/>
    <property type="match status" value="1"/>
</dbReference>
<dbReference type="Gene3D" id="3.80.10.10">
    <property type="entry name" value="Ribonuclease Inhibitor"/>
    <property type="match status" value="2"/>
</dbReference>
<dbReference type="Pfam" id="PF18052">
    <property type="entry name" value="Rx_N"/>
    <property type="match status" value="1"/>
</dbReference>
<feature type="domain" description="NB-ARC" evidence="7">
    <location>
        <begin position="171"/>
        <end position="340"/>
    </location>
</feature>
<dbReference type="FunFam" id="1.10.10.10:FF:000322">
    <property type="entry name" value="Probable disease resistance protein At1g63360"/>
    <property type="match status" value="1"/>
</dbReference>
<dbReference type="GO" id="GO:0043531">
    <property type="term" value="F:ADP binding"/>
    <property type="evidence" value="ECO:0007669"/>
    <property type="project" value="InterPro"/>
</dbReference>
<organism evidence="11 12">
    <name type="scientific">Elaeis guineensis var. tenera</name>
    <name type="common">Oil palm</name>
    <dbReference type="NCBI Taxonomy" id="51953"/>
    <lineage>
        <taxon>Eukaryota</taxon>
        <taxon>Viridiplantae</taxon>
        <taxon>Streptophyta</taxon>
        <taxon>Embryophyta</taxon>
        <taxon>Tracheophyta</taxon>
        <taxon>Spermatophyta</taxon>
        <taxon>Magnoliopsida</taxon>
        <taxon>Liliopsida</taxon>
        <taxon>Arecaceae</taxon>
        <taxon>Arecoideae</taxon>
        <taxon>Cocoseae</taxon>
        <taxon>Elaeidinae</taxon>
        <taxon>Elaeis</taxon>
    </lineage>
</organism>
<evidence type="ECO:0000256" key="5">
    <source>
        <dbReference type="ARBA" id="ARBA00022821"/>
    </source>
</evidence>
<dbReference type="PANTHER" id="PTHR36766">
    <property type="entry name" value="PLANT BROAD-SPECTRUM MILDEW RESISTANCE PROTEIN RPW8"/>
    <property type="match status" value="1"/>
</dbReference>
<dbReference type="SUPFAM" id="SSF52540">
    <property type="entry name" value="P-loop containing nucleoside triphosphate hydrolases"/>
    <property type="match status" value="1"/>
</dbReference>
<keyword evidence="5" id="KW-0611">Plant defense</keyword>
<dbReference type="Pfam" id="PF13855">
    <property type="entry name" value="LRR_8"/>
    <property type="match status" value="1"/>
</dbReference>
<dbReference type="Gene3D" id="1.20.5.4130">
    <property type="match status" value="1"/>
</dbReference>
<evidence type="ECO:0000259" key="10">
    <source>
        <dbReference type="Pfam" id="PF25019"/>
    </source>
</evidence>
<dbReference type="Pfam" id="PF23559">
    <property type="entry name" value="WHD_DRP"/>
    <property type="match status" value="1"/>
</dbReference>
<evidence type="ECO:0000259" key="7">
    <source>
        <dbReference type="Pfam" id="PF00931"/>
    </source>
</evidence>
<keyword evidence="6" id="KW-0067">ATP-binding</keyword>
<dbReference type="Gene3D" id="1.10.8.430">
    <property type="entry name" value="Helical domain of apoptotic protease-activating factors"/>
    <property type="match status" value="1"/>
</dbReference>
<dbReference type="InterPro" id="IPR042197">
    <property type="entry name" value="Apaf_helical"/>
</dbReference>
<evidence type="ECO:0000256" key="4">
    <source>
        <dbReference type="ARBA" id="ARBA00022741"/>
    </source>
</evidence>
<evidence type="ECO:0000259" key="8">
    <source>
        <dbReference type="Pfam" id="PF18052"/>
    </source>
</evidence>
<keyword evidence="4" id="KW-0547">Nucleotide-binding</keyword>
<dbReference type="CDD" id="cd14798">
    <property type="entry name" value="RX-CC_like"/>
    <property type="match status" value="1"/>
</dbReference>
<dbReference type="InterPro" id="IPR058922">
    <property type="entry name" value="WHD_DRP"/>
</dbReference>
<dbReference type="Pfam" id="PF25019">
    <property type="entry name" value="LRR_R13L1-DRL21"/>
    <property type="match status" value="1"/>
</dbReference>
<accession>A0A6J0PGA4</accession>
<proteinExistence type="inferred from homology"/>
<keyword evidence="11" id="KW-1185">Reference proteome</keyword>
<dbReference type="GO" id="GO:0005524">
    <property type="term" value="F:ATP binding"/>
    <property type="evidence" value="ECO:0007669"/>
    <property type="project" value="UniProtKB-KW"/>
</dbReference>
<dbReference type="GO" id="GO:0042742">
    <property type="term" value="P:defense response to bacterium"/>
    <property type="evidence" value="ECO:0007669"/>
    <property type="project" value="UniProtKB-ARBA"/>
</dbReference>
<evidence type="ECO:0000256" key="6">
    <source>
        <dbReference type="ARBA" id="ARBA00022840"/>
    </source>
</evidence>
<feature type="domain" description="Disease resistance protein winged helix" evidence="9">
    <location>
        <begin position="427"/>
        <end position="499"/>
    </location>
</feature>
<dbReference type="KEGG" id="egu:105042346"/>
<comment type="similarity">
    <text evidence="1">Belongs to the disease resistance NB-LRR family.</text>
</comment>
<name>A0A6J0PGA4_ELAGV</name>
<evidence type="ECO:0000256" key="3">
    <source>
        <dbReference type="ARBA" id="ARBA00022737"/>
    </source>
</evidence>
<dbReference type="Pfam" id="PF00931">
    <property type="entry name" value="NB-ARC"/>
    <property type="match status" value="1"/>
</dbReference>
<sequence length="916" mass="103990">MAEAAAVAIVSPILKLVIGKLGSGFWEELGLVWGVNSDIRRLQSVLSTINDVVDDAERKSIRDKDLTGWLRKLKDAAFDADDVVDEFQYEALRRIQRRNQLIGKVGDFFSPNNQIAFRLEMAHKIKTINERLDEIAEEKSKFHLERGSTPGRTIDRETFSDVIESEVYGRDEDKETIIDFLVRADDSSDVLVLPIVGLGGVGKTTLAQLAYNDRRIEEHFDLKLWVCVSDDFSIKGIIKNIIECETGDKCDLSNLQAAKLQLQKKLTGRRFLLVLDDVWNEDEAEWERLKTLLRGGKQGSKIVTTTRSDVVARIMGTVTPHKLQGLTSDDCWTLFKQRAFGPGREEETSRLVEIGKEIVEKCRGLPLAAKVLGSLMRFKTEDAEWVHVRDSELWRLPRNENRILLELQLSFDHLPSDLKQCFAYCSIFPKDYQIERKQLIQLWIAEGFIQTSDGDMHEEEVGNQNFNSLLRRSFFQDARKDKYNNIWACKMHDLIHDLACSIARDESSIMQVGMKRSIPHGCRYSSIAFDNAMSSTNLKAAFKAKKVRSLISLDPHYHQQIHNGEFAFYAMSSLTHLRALDLTRADVEELPCSISKLKHLRLLDLSFTKIKALPGSITDLHNLQTLNLEGCFSLKSLPEGMSNMSSLRHLDIGSCPLICMPRWFGRLNGLQTMTMFVTGKEHGRTISELEHLNFISGYLQIKELQNVQDPMEATEANLASKTNLRSLSLMWNNDSYMQSTISPVAEVEEVFEKLQPPSNLKELYISYYSGVNLPTWMTRMELASSPIRNLVTIELKNLRRCERLPTLGHLPCLQKISILGMSAVKRIGLEFYGDGGIFPSLRSLRLSQLTGLEEWSIEAMAFPCLENFSLSGSPRLRVAPRLPSSVTYVSIEGYRLLSTVRTGGIVQAETFEYRSL</sequence>
<feature type="domain" description="Disease resistance N-terminal" evidence="8">
    <location>
        <begin position="14"/>
        <end position="99"/>
    </location>
</feature>
<keyword evidence="2" id="KW-0433">Leucine-rich repeat</keyword>
<evidence type="ECO:0000313" key="11">
    <source>
        <dbReference type="Proteomes" id="UP000504607"/>
    </source>
</evidence>
<dbReference type="InterPro" id="IPR002182">
    <property type="entry name" value="NB-ARC"/>
</dbReference>
<dbReference type="InterPro" id="IPR036388">
    <property type="entry name" value="WH-like_DNA-bd_sf"/>
</dbReference>
<dbReference type="InterPro" id="IPR041118">
    <property type="entry name" value="Rx_N"/>
</dbReference>
<dbReference type="GO" id="GO:0002758">
    <property type="term" value="P:innate immune response-activating signaling pathway"/>
    <property type="evidence" value="ECO:0007669"/>
    <property type="project" value="UniProtKB-ARBA"/>
</dbReference>
<dbReference type="AlphaFoldDB" id="A0A6J0PGA4"/>
<dbReference type="OrthoDB" id="777601at2759"/>
<evidence type="ECO:0000313" key="12">
    <source>
        <dbReference type="RefSeq" id="XP_019704633.1"/>
    </source>
</evidence>
<dbReference type="SUPFAM" id="SSF52058">
    <property type="entry name" value="L domain-like"/>
    <property type="match status" value="1"/>
</dbReference>
<dbReference type="Gene3D" id="3.40.50.300">
    <property type="entry name" value="P-loop containing nucleotide triphosphate hydrolases"/>
    <property type="match status" value="1"/>
</dbReference>
<dbReference type="FunFam" id="3.40.50.300:FF:001091">
    <property type="entry name" value="Probable disease resistance protein At1g61300"/>
    <property type="match status" value="1"/>
</dbReference>
<dbReference type="InterPro" id="IPR038005">
    <property type="entry name" value="RX-like_CC"/>
</dbReference>
<evidence type="ECO:0000259" key="9">
    <source>
        <dbReference type="Pfam" id="PF23559"/>
    </source>
</evidence>
<dbReference type="InterPro" id="IPR027417">
    <property type="entry name" value="P-loop_NTPase"/>
</dbReference>
<feature type="domain" description="R13L1/DRL21-like LRR repeat region" evidence="10">
    <location>
        <begin position="686"/>
        <end position="821"/>
    </location>
</feature>
<dbReference type="PANTHER" id="PTHR36766:SF70">
    <property type="entry name" value="DISEASE RESISTANCE PROTEIN RGA4"/>
    <property type="match status" value="1"/>
</dbReference>
<dbReference type="Proteomes" id="UP000504607">
    <property type="component" value="Chromosome 3"/>
</dbReference>
<dbReference type="InterPro" id="IPR056789">
    <property type="entry name" value="LRR_R13L1-DRL21"/>
</dbReference>
<dbReference type="RefSeq" id="XP_019704633.1">
    <property type="nucleotide sequence ID" value="XM_019849074.2"/>
</dbReference>
<protein>
    <submittedName>
        <fullName evidence="12 13">Disease resistance protein RGA3</fullName>
    </submittedName>
</protein>
<dbReference type="GO" id="GO:0009626">
    <property type="term" value="P:plant-type hypersensitive response"/>
    <property type="evidence" value="ECO:0007669"/>
    <property type="project" value="UniProtKB-ARBA"/>
</dbReference>
<dbReference type="InterPro" id="IPR032675">
    <property type="entry name" value="LRR_dom_sf"/>
</dbReference>
<dbReference type="RefSeq" id="XP_029119554.1">
    <property type="nucleotide sequence ID" value="XM_029263721.1"/>
</dbReference>
<keyword evidence="3" id="KW-0677">Repeat</keyword>
<evidence type="ECO:0000256" key="1">
    <source>
        <dbReference type="ARBA" id="ARBA00008894"/>
    </source>
</evidence>
<dbReference type="PRINTS" id="PR00364">
    <property type="entry name" value="DISEASERSIST"/>
</dbReference>
<evidence type="ECO:0000256" key="2">
    <source>
        <dbReference type="ARBA" id="ARBA00022614"/>
    </source>
</evidence>
<reference evidence="12 13" key="1">
    <citation type="submission" date="2025-04" db="UniProtKB">
        <authorList>
            <consortium name="RefSeq"/>
        </authorList>
    </citation>
    <scope>IDENTIFICATION</scope>
</reference>
<gene>
    <name evidence="12 13" type="primary">LOC105042346</name>
</gene>